<keyword evidence="2" id="KW-1185">Reference proteome</keyword>
<protein>
    <submittedName>
        <fullName evidence="1">Uncharacterized protein</fullName>
    </submittedName>
</protein>
<name>A0A562LM01_9BRAD</name>
<organism evidence="1 2">
    <name type="scientific">Bradyrhizobium daqingense</name>
    <dbReference type="NCBI Taxonomy" id="993502"/>
    <lineage>
        <taxon>Bacteria</taxon>
        <taxon>Pseudomonadati</taxon>
        <taxon>Pseudomonadota</taxon>
        <taxon>Alphaproteobacteria</taxon>
        <taxon>Hyphomicrobiales</taxon>
        <taxon>Nitrobacteraceae</taxon>
        <taxon>Bradyrhizobium</taxon>
    </lineage>
</organism>
<sequence>MPNLPPGASLINPECTVKVQMTAKRNRRKQTQSLQERLATFAEKARERALALPPGKEREMLLQRAKQNEVTSNLTDWLSAPVYPRRGD</sequence>
<dbReference type="EMBL" id="VLKL01000003">
    <property type="protein sequence ID" value="TWI08644.1"/>
    <property type="molecule type" value="Genomic_DNA"/>
</dbReference>
<gene>
    <name evidence="1" type="ORF">IQ17_01465</name>
</gene>
<evidence type="ECO:0000313" key="2">
    <source>
        <dbReference type="Proteomes" id="UP000317176"/>
    </source>
</evidence>
<reference evidence="1 2" key="1">
    <citation type="journal article" date="2015" name="Stand. Genomic Sci.">
        <title>Genomic Encyclopedia of Bacterial and Archaeal Type Strains, Phase III: the genomes of soil and plant-associated and newly described type strains.</title>
        <authorList>
            <person name="Whitman W.B."/>
            <person name="Woyke T."/>
            <person name="Klenk H.P."/>
            <person name="Zhou Y."/>
            <person name="Lilburn T.G."/>
            <person name="Beck B.J."/>
            <person name="De Vos P."/>
            <person name="Vandamme P."/>
            <person name="Eisen J.A."/>
            <person name="Garrity G."/>
            <person name="Hugenholtz P."/>
            <person name="Kyrpides N.C."/>
        </authorList>
    </citation>
    <scope>NUCLEOTIDE SEQUENCE [LARGE SCALE GENOMIC DNA]</scope>
    <source>
        <strain evidence="1 2">CGMCC 1.10947</strain>
    </source>
</reference>
<comment type="caution">
    <text evidence="1">The sequence shown here is derived from an EMBL/GenBank/DDBJ whole genome shotgun (WGS) entry which is preliminary data.</text>
</comment>
<accession>A0A562LM01</accession>
<evidence type="ECO:0000313" key="1">
    <source>
        <dbReference type="EMBL" id="TWI08644.1"/>
    </source>
</evidence>
<dbReference type="Proteomes" id="UP000317176">
    <property type="component" value="Unassembled WGS sequence"/>
</dbReference>
<dbReference type="AlphaFoldDB" id="A0A562LM01"/>
<proteinExistence type="predicted"/>